<name>A0A6J1RUW6_FRAOC</name>
<proteinExistence type="predicted"/>
<organism evidence="2 3">
    <name type="scientific">Frankliniella occidentalis</name>
    <name type="common">Western flower thrips</name>
    <name type="synonym">Euthrips occidentalis</name>
    <dbReference type="NCBI Taxonomy" id="133901"/>
    <lineage>
        <taxon>Eukaryota</taxon>
        <taxon>Metazoa</taxon>
        <taxon>Ecdysozoa</taxon>
        <taxon>Arthropoda</taxon>
        <taxon>Hexapoda</taxon>
        <taxon>Insecta</taxon>
        <taxon>Pterygota</taxon>
        <taxon>Neoptera</taxon>
        <taxon>Paraneoptera</taxon>
        <taxon>Thysanoptera</taxon>
        <taxon>Terebrantia</taxon>
        <taxon>Thripoidea</taxon>
        <taxon>Thripidae</taxon>
        <taxon>Frankliniella</taxon>
    </lineage>
</organism>
<dbReference type="InterPro" id="IPR036047">
    <property type="entry name" value="F-box-like_dom_sf"/>
</dbReference>
<dbReference type="InterPro" id="IPR001810">
    <property type="entry name" value="F-box_dom"/>
</dbReference>
<protein>
    <submittedName>
        <fullName evidence="3">Uncharacterized protein LOC113202231</fullName>
    </submittedName>
</protein>
<dbReference type="Pfam" id="PF12937">
    <property type="entry name" value="F-box-like"/>
    <property type="match status" value="1"/>
</dbReference>
<keyword evidence="2" id="KW-1185">Reference proteome</keyword>
<dbReference type="GeneID" id="113202231"/>
<dbReference type="Proteomes" id="UP000504606">
    <property type="component" value="Unplaced"/>
</dbReference>
<dbReference type="SUPFAM" id="SSF81383">
    <property type="entry name" value="F-box domain"/>
    <property type="match status" value="1"/>
</dbReference>
<accession>A0A6J1RUW6</accession>
<gene>
    <name evidence="3" type="primary">LOC113202231</name>
</gene>
<dbReference type="AlphaFoldDB" id="A0A6J1RUW6"/>
<evidence type="ECO:0000313" key="3">
    <source>
        <dbReference type="RefSeq" id="XP_026272143.2"/>
    </source>
</evidence>
<dbReference type="KEGG" id="foc:113202231"/>
<reference evidence="3" key="1">
    <citation type="submission" date="2025-08" db="UniProtKB">
        <authorList>
            <consortium name="RefSeq"/>
        </authorList>
    </citation>
    <scope>IDENTIFICATION</scope>
    <source>
        <tissue evidence="3">Whole organism</tissue>
    </source>
</reference>
<evidence type="ECO:0000259" key="1">
    <source>
        <dbReference type="PROSITE" id="PS50181"/>
    </source>
</evidence>
<sequence length="483" mass="54003">MVNNFKGPETAAVMDVDQFEQPLLLPLLPDLPLLQVFAYLSPQDLFAVGRTCLRLAALTRGAWRSTTAEVRLNTYAELGDLFRVAPPVELLELDVCVSSERPAHSLYGRFTIDRNTGIGSNEETKLILCVESSDMPKVASLLLELAPTVRRLDVCAELDEIFRILRQLPWSALEHLDVSGKYVDGDELVALGAPLWPQDVVLPMLRILGVERHNEYFHSTCSPEYLDALRSLLRAHSGQLRSVMLRLEALLPLVDACPRDLHHLRVDLLEGKGDVAVLRRLSGLKELSITMLSGYAVEEVDDKVENLLRTWSGPLERLELSSRCSFRTETARALGESGLKNSLQCLVLDDPDSLFINSESELKVALGAHPHLRTLVLLPSLSNEQGRPSEKRVVHELVRRSPQALHVACVRGPRVCQRPVRGRLTMMVYFRHSESERGGCPRCAEAVASARRYIADSSNWDVNYYDSVCMLPTLAVQFLQVQT</sequence>
<feature type="domain" description="F-box" evidence="1">
    <location>
        <begin position="22"/>
        <end position="66"/>
    </location>
</feature>
<dbReference type="RefSeq" id="XP_026272143.2">
    <property type="nucleotide sequence ID" value="XM_026416358.2"/>
</dbReference>
<evidence type="ECO:0000313" key="2">
    <source>
        <dbReference type="Proteomes" id="UP000504606"/>
    </source>
</evidence>
<dbReference type="PROSITE" id="PS50181">
    <property type="entry name" value="FBOX"/>
    <property type="match status" value="1"/>
</dbReference>